<accession>A0A326UDR9</accession>
<dbReference type="Proteomes" id="UP000248806">
    <property type="component" value="Unassembled WGS sequence"/>
</dbReference>
<organism evidence="1 2">
    <name type="scientific">Thermosporothrix hazakensis</name>
    <dbReference type="NCBI Taxonomy" id="644383"/>
    <lineage>
        <taxon>Bacteria</taxon>
        <taxon>Bacillati</taxon>
        <taxon>Chloroflexota</taxon>
        <taxon>Ktedonobacteria</taxon>
        <taxon>Ktedonobacterales</taxon>
        <taxon>Thermosporotrichaceae</taxon>
        <taxon>Thermosporothrix</taxon>
    </lineage>
</organism>
<name>A0A326UDR9_THEHA</name>
<evidence type="ECO:0000313" key="2">
    <source>
        <dbReference type="Proteomes" id="UP000248806"/>
    </source>
</evidence>
<evidence type="ECO:0000313" key="1">
    <source>
        <dbReference type="EMBL" id="PZW32884.1"/>
    </source>
</evidence>
<protein>
    <submittedName>
        <fullName evidence="1">Uncharacterized protein</fullName>
    </submittedName>
</protein>
<dbReference type="AlphaFoldDB" id="A0A326UDR9"/>
<comment type="caution">
    <text evidence="1">The sequence shown here is derived from an EMBL/GenBank/DDBJ whole genome shotgun (WGS) entry which is preliminary data.</text>
</comment>
<dbReference type="RefSeq" id="WP_211326064.1">
    <property type="nucleotide sequence ID" value="NZ_QKUF01000003.1"/>
</dbReference>
<reference evidence="1 2" key="1">
    <citation type="submission" date="2018-06" db="EMBL/GenBank/DDBJ databases">
        <title>Genomic Encyclopedia of Archaeal and Bacterial Type Strains, Phase II (KMG-II): from individual species to whole genera.</title>
        <authorList>
            <person name="Goeker M."/>
        </authorList>
    </citation>
    <scope>NUCLEOTIDE SEQUENCE [LARGE SCALE GENOMIC DNA]</scope>
    <source>
        <strain evidence="1 2">ATCC BAA-1881</strain>
    </source>
</reference>
<sequence length="75" mass="8339">MRPCTVGHVARQLGTGISTAEHLVERLAHLDLLVHAEKEQDQLNTIVAATVRGESFSMRCREALHLFGECMNEIP</sequence>
<proteinExistence type="predicted"/>
<keyword evidence="2" id="KW-1185">Reference proteome</keyword>
<dbReference type="EMBL" id="QKUF01000003">
    <property type="protein sequence ID" value="PZW32884.1"/>
    <property type="molecule type" value="Genomic_DNA"/>
</dbReference>
<gene>
    <name evidence="1" type="ORF">EI42_01429</name>
</gene>